<evidence type="ECO:0000313" key="3">
    <source>
        <dbReference type="Proteomes" id="UP000232196"/>
    </source>
</evidence>
<dbReference type="Proteomes" id="UP000232196">
    <property type="component" value="Unassembled WGS sequence"/>
</dbReference>
<dbReference type="OrthoDB" id="1122918at2"/>
<comment type="caution">
    <text evidence="2">The sequence shown here is derived from an EMBL/GenBank/DDBJ whole genome shotgun (WGS) entry which is preliminary data.</text>
</comment>
<accession>A0A2M9XBE6</accession>
<proteinExistence type="predicted"/>
<evidence type="ECO:0000313" key="2">
    <source>
        <dbReference type="EMBL" id="PJZ25015.1"/>
    </source>
</evidence>
<dbReference type="PROSITE" id="PS51257">
    <property type="entry name" value="PROKAR_LIPOPROTEIN"/>
    <property type="match status" value="1"/>
</dbReference>
<sequence>MKKSSILIISTAIMVSFAACIGGLPGLQSNFSVGEQDIPGVGVKKLFAPYSETVNYWGYIKPGQAADAVVNGKKSYFLYIWVPAAIVELGVRLISPTGEIGEPSSGDFVSEAFKAATPEEKSMPNWFDTWIRVERLAAIMPNQIEGAAKGKALQNLGDNDDGDDTYTEERHNKYNSLLRIQIPNIPKSLDELKNIDTKKLLVRGLYRITFTTYKVGEVKGSFVATVGVLGPPGVPGLSPILHANPAELQKLAVDAEEKLKAAVAGDKK</sequence>
<keyword evidence="3" id="KW-1185">Reference proteome</keyword>
<dbReference type="RefSeq" id="WP_100707095.1">
    <property type="nucleotide sequence ID" value="NZ_NPDL01000005.1"/>
</dbReference>
<feature type="domain" description="Surface lipoprotein of Spirochaetales order" evidence="1">
    <location>
        <begin position="45"/>
        <end position="237"/>
    </location>
</feature>
<evidence type="ECO:0000259" key="1">
    <source>
        <dbReference type="Pfam" id="PF12103"/>
    </source>
</evidence>
<dbReference type="NCBIfam" id="NF038394">
    <property type="entry name" value="lipo_LipL32"/>
    <property type="match status" value="1"/>
</dbReference>
<reference evidence="2 3" key="1">
    <citation type="submission" date="2017-07" db="EMBL/GenBank/DDBJ databases">
        <title>Leptospira spp. isolated from tropical soils.</title>
        <authorList>
            <person name="Thibeaux R."/>
            <person name="Iraola G."/>
            <person name="Ferres I."/>
            <person name="Bierque E."/>
            <person name="Girault D."/>
            <person name="Soupe-Gilbert M.-E."/>
            <person name="Picardeau M."/>
            <person name="Goarant C."/>
        </authorList>
    </citation>
    <scope>NUCLEOTIDE SEQUENCE [LARGE SCALE GENOMIC DNA]</scope>
    <source>
        <strain evidence="2 3">MCA1-C-A1</strain>
    </source>
</reference>
<gene>
    <name evidence="2" type="ORF">CH357_12420</name>
</gene>
<dbReference type="InterPro" id="IPR021962">
    <property type="entry name" value="Lipl32"/>
</dbReference>
<protein>
    <submittedName>
        <fullName evidence="2">Outer membrane surface lipoprotein</fullName>
    </submittedName>
</protein>
<dbReference type="EMBL" id="NPDN01000006">
    <property type="protein sequence ID" value="PJZ25015.1"/>
    <property type="molecule type" value="Genomic_DNA"/>
</dbReference>
<name>A0A2M9XBE6_9LEPT</name>
<dbReference type="Pfam" id="PF12103">
    <property type="entry name" value="Lipl32"/>
    <property type="match status" value="1"/>
</dbReference>
<keyword evidence="2" id="KW-0449">Lipoprotein</keyword>
<organism evidence="2 3">
    <name type="scientific">Leptospira hartskeerlii</name>
    <dbReference type="NCBI Taxonomy" id="2023177"/>
    <lineage>
        <taxon>Bacteria</taxon>
        <taxon>Pseudomonadati</taxon>
        <taxon>Spirochaetota</taxon>
        <taxon>Spirochaetia</taxon>
        <taxon>Leptospirales</taxon>
        <taxon>Leptospiraceae</taxon>
        <taxon>Leptospira</taxon>
    </lineage>
</organism>
<dbReference type="AlphaFoldDB" id="A0A2M9XBE6"/>